<dbReference type="Gene3D" id="3.40.1090.10">
    <property type="entry name" value="Cytosolic phospholipase A2 catalytic domain"/>
    <property type="match status" value="1"/>
</dbReference>
<feature type="compositionally biased region" description="Acidic residues" evidence="6">
    <location>
        <begin position="1102"/>
        <end position="1113"/>
    </location>
</feature>
<dbReference type="InterPro" id="IPR011989">
    <property type="entry name" value="ARM-like"/>
</dbReference>
<comment type="similarity">
    <text evidence="5">Belongs to the patatin family.</text>
</comment>
<feature type="domain" description="PNPLA" evidence="7">
    <location>
        <begin position="251"/>
        <end position="506"/>
    </location>
</feature>
<feature type="region of interest" description="Disordered" evidence="6">
    <location>
        <begin position="814"/>
        <end position="880"/>
    </location>
</feature>
<dbReference type="InterPro" id="IPR045217">
    <property type="entry name" value="PNPLA8-like"/>
</dbReference>
<keyword evidence="3 4" id="KW-0443">Lipid metabolism</keyword>
<name>A0A388KNE6_CHABU</name>
<evidence type="ECO:0000259" key="7">
    <source>
        <dbReference type="PROSITE" id="PS51635"/>
    </source>
</evidence>
<evidence type="ECO:0000313" key="8">
    <source>
        <dbReference type="EMBL" id="GBG71579.1"/>
    </source>
</evidence>
<feature type="region of interest" description="Disordered" evidence="6">
    <location>
        <begin position="1076"/>
        <end position="1150"/>
    </location>
</feature>
<dbReference type="SUPFAM" id="SSF52151">
    <property type="entry name" value="FabD/lysophospholipase-like"/>
    <property type="match status" value="1"/>
</dbReference>
<feature type="short sequence motif" description="DGA/G" evidence="4">
    <location>
        <begin position="493"/>
        <end position="495"/>
    </location>
</feature>
<protein>
    <recommendedName>
        <fullName evidence="5">Patatin</fullName>
        <ecNumber evidence="5">3.1.1.-</ecNumber>
    </recommendedName>
</protein>
<dbReference type="PANTHER" id="PTHR24185:SF1">
    <property type="entry name" value="CALCIUM-INDEPENDENT PHOSPHOLIPASE A2-GAMMA"/>
    <property type="match status" value="1"/>
</dbReference>
<evidence type="ECO:0000256" key="4">
    <source>
        <dbReference type="PROSITE-ProRule" id="PRU01161"/>
    </source>
</evidence>
<dbReference type="GO" id="GO:0004620">
    <property type="term" value="F:phospholipase activity"/>
    <property type="evidence" value="ECO:0007669"/>
    <property type="project" value="InterPro"/>
</dbReference>
<feature type="region of interest" description="Disordered" evidence="6">
    <location>
        <begin position="415"/>
        <end position="442"/>
    </location>
</feature>
<comment type="caution">
    <text evidence="8">The sequence shown here is derived from an EMBL/GenBank/DDBJ whole genome shotgun (WGS) entry which is preliminary data.</text>
</comment>
<proteinExistence type="inferred from homology"/>
<dbReference type="GO" id="GO:0016020">
    <property type="term" value="C:membrane"/>
    <property type="evidence" value="ECO:0007669"/>
    <property type="project" value="TreeGrafter"/>
</dbReference>
<dbReference type="Pfam" id="PF01734">
    <property type="entry name" value="Patatin"/>
    <property type="match status" value="1"/>
</dbReference>
<dbReference type="InterPro" id="IPR016024">
    <property type="entry name" value="ARM-type_fold"/>
</dbReference>
<feature type="region of interest" description="Disordered" evidence="6">
    <location>
        <begin position="631"/>
        <end position="659"/>
    </location>
</feature>
<feature type="compositionally biased region" description="Low complexity" evidence="6">
    <location>
        <begin position="816"/>
        <end position="853"/>
    </location>
</feature>
<gene>
    <name evidence="8" type="ORF">CBR_g8995</name>
</gene>
<feature type="active site" description="Proton acceptor" evidence="4">
    <location>
        <position position="493"/>
    </location>
</feature>
<evidence type="ECO:0000256" key="5">
    <source>
        <dbReference type="RuleBase" id="RU361262"/>
    </source>
</evidence>
<dbReference type="PANTHER" id="PTHR24185">
    <property type="entry name" value="CALCIUM-INDEPENDENT PHOSPHOLIPASE A2-GAMMA"/>
    <property type="match status" value="1"/>
</dbReference>
<dbReference type="CDD" id="cd07211">
    <property type="entry name" value="Pat_PNPLA8"/>
    <property type="match status" value="1"/>
</dbReference>
<accession>A0A388KNE6</accession>
<keyword evidence="2 4" id="KW-0442">Lipid degradation</keyword>
<dbReference type="Proteomes" id="UP000265515">
    <property type="component" value="Unassembled WGS sequence"/>
</dbReference>
<dbReference type="EC" id="3.1.1.-" evidence="5"/>
<dbReference type="InterPro" id="IPR016035">
    <property type="entry name" value="Acyl_Trfase/lysoPLipase"/>
</dbReference>
<reference evidence="8 9" key="1">
    <citation type="journal article" date="2018" name="Cell">
        <title>The Chara Genome: Secondary Complexity and Implications for Plant Terrestrialization.</title>
        <authorList>
            <person name="Nishiyama T."/>
            <person name="Sakayama H."/>
            <person name="Vries J.D."/>
            <person name="Buschmann H."/>
            <person name="Saint-Marcoux D."/>
            <person name="Ullrich K.K."/>
            <person name="Haas F.B."/>
            <person name="Vanderstraeten L."/>
            <person name="Becker D."/>
            <person name="Lang D."/>
            <person name="Vosolsobe S."/>
            <person name="Rombauts S."/>
            <person name="Wilhelmsson P.K.I."/>
            <person name="Janitza P."/>
            <person name="Kern R."/>
            <person name="Heyl A."/>
            <person name="Rumpler F."/>
            <person name="Villalobos L.I.A.C."/>
            <person name="Clay J.M."/>
            <person name="Skokan R."/>
            <person name="Toyoda A."/>
            <person name="Suzuki Y."/>
            <person name="Kagoshima H."/>
            <person name="Schijlen E."/>
            <person name="Tajeshwar N."/>
            <person name="Catarino B."/>
            <person name="Hetherington A.J."/>
            <person name="Saltykova A."/>
            <person name="Bonnot C."/>
            <person name="Breuninger H."/>
            <person name="Symeonidi A."/>
            <person name="Radhakrishnan G.V."/>
            <person name="Van Nieuwerburgh F."/>
            <person name="Deforce D."/>
            <person name="Chang C."/>
            <person name="Karol K.G."/>
            <person name="Hedrich R."/>
            <person name="Ulvskov P."/>
            <person name="Glockner G."/>
            <person name="Delwiche C.F."/>
            <person name="Petrasek J."/>
            <person name="Van de Peer Y."/>
            <person name="Friml J."/>
            <person name="Beilby M."/>
            <person name="Dolan L."/>
            <person name="Kohara Y."/>
            <person name="Sugano S."/>
            <person name="Fujiyama A."/>
            <person name="Delaux P.-M."/>
            <person name="Quint M."/>
            <person name="TheiBen G."/>
            <person name="Hagemann M."/>
            <person name="Harholt J."/>
            <person name="Dunand C."/>
            <person name="Zachgo S."/>
            <person name="Langdale J."/>
            <person name="Maumus F."/>
            <person name="Straeten D.V.D."/>
            <person name="Gould S.B."/>
            <person name="Rensing S.A."/>
        </authorList>
    </citation>
    <scope>NUCLEOTIDE SEQUENCE [LARGE SCALE GENOMIC DNA]</scope>
    <source>
        <strain evidence="8 9">S276</strain>
    </source>
</reference>
<dbReference type="EMBL" id="BFEA01000149">
    <property type="protein sequence ID" value="GBG71579.1"/>
    <property type="molecule type" value="Genomic_DNA"/>
</dbReference>
<comment type="domain">
    <text evidence="5">The nitrogen atoms of the two glycine residues in the GGXR motif define the oxyanion hole, and stabilize the oxyanion that forms during the nucleophilic attack by the catalytic serine during substrate cleavage.</text>
</comment>
<dbReference type="InterPro" id="IPR002641">
    <property type="entry name" value="PNPLA_dom"/>
</dbReference>
<keyword evidence="9" id="KW-1185">Reference proteome</keyword>
<feature type="active site" description="Nucleophile" evidence="4">
    <location>
        <position position="289"/>
    </location>
</feature>
<evidence type="ECO:0000313" key="9">
    <source>
        <dbReference type="Proteomes" id="UP000265515"/>
    </source>
</evidence>
<feature type="compositionally biased region" description="Low complexity" evidence="6">
    <location>
        <begin position="861"/>
        <end position="877"/>
    </location>
</feature>
<evidence type="ECO:0000256" key="2">
    <source>
        <dbReference type="ARBA" id="ARBA00022963"/>
    </source>
</evidence>
<dbReference type="SUPFAM" id="SSF48371">
    <property type="entry name" value="ARM repeat"/>
    <property type="match status" value="1"/>
</dbReference>
<feature type="compositionally biased region" description="Basic and acidic residues" evidence="6">
    <location>
        <begin position="1079"/>
        <end position="1101"/>
    </location>
</feature>
<dbReference type="PROSITE" id="PS51635">
    <property type="entry name" value="PNPLA"/>
    <property type="match status" value="1"/>
</dbReference>
<keyword evidence="1 4" id="KW-0378">Hydrolase</keyword>
<evidence type="ECO:0000256" key="1">
    <source>
        <dbReference type="ARBA" id="ARBA00022801"/>
    </source>
</evidence>
<dbReference type="OMA" id="KILCANK"/>
<comment type="function">
    <text evidence="5">Lipolytic acyl hydrolase (LAH).</text>
</comment>
<sequence>MDRPRDLHPAHGVPTYPVGVVQIAAPQSVVNLEVLIFLSNIRIHPLLASALAKIVDDTDSRGALGRDDGAIRQLLSMILSDNKHVVQQASLALSSISAEADHVSRLIKADVLQCVRSVLRSEQPEIQVPGIRIVASLAFSSDAVPIRVLRSDIFTRLRDLCMSEHVHVQREALIAMGNLAFSSECRRLMAATEGLRAMLFRLATVGNGRNAKSTEQLRKAATRVLAILGENELLRQALQDKPISRRGVRILAMDGGGMRGMATVRMLRRLEKGTGKRIYELFDLICGTSTGGMLAVALAVKRYSLDQCEEIYKSLGKVVFSDPVPKDAEAATWREKLDQVYKSGAMNIRVIMHGSKHNSEEFERLLKEMCRNDEGDLLIDSGLQGGPKVFVVASLVSVTPVQPFLFRTYQHPPGTPESALAAASNPLTPTGTPTTSDGAKTGTPFSKAHAPVSAGKGAFMGSCKHHTWQAIRASSAAPYYLDDFSCDNSRWQDGAVTANNPAIIALREARLLWPDSPIDCLVSFGCGAVPIKPRGKSWRYFDTGQVLIESACSVERVEEALDTLLPILPDLHYYRFNPVDDRCSMELDETDSAVWNKLEAAAQEYIENNDEMFETVCKQLVLPLLEEDNEGNGIDGDEDLAKKSATRVTSGRETSTSNCEDLFEEEGPFLGWRRKVFIARSSEKTKSSKRRASPRKDSGDMVKKFLKQHKLGVEVHVCEPVGGEVTGSTAVDDMKTGIQFGAWKSCPRTDQAGGGHPGGVDTTNGTHVGPGGSIDLFAASEPLKKAGTVAIPVGSATGTASAEKAGIPLAVAGRQSSGIKPKSSPASPPLVSSNSSRRSQHSSPGAGLHSSPKPHMPSSPPELSLSRPLSPRSDGLPTDLLPSAQQLYEHLSASPLVGIIHLDMDCGEQGFIMTWQSDIIPIMEPGEGATAFLTSAIPADPLGSWTSAALGSELGPGLGGDGTHLNMASLISTTQQVLVNGVLHNFVGRHTQVLHDGQEVGAYLFERTYPLEKLAADDVCKMIGAFQNRLVVCGRAKPVPRAIIDEFLMCGAKCVVAIPKHDRHAFDLSFRGIGDMGETSDHRGPSGEDKGGHPEKVRDDWLSEDGQSEDGDDAGAGTLRPVDEIFGSVSGSEDDEDPSRHGRKPSPLGNAQFLATPEWGGLHTHAPRSLGKNALGERGVDGEIVNLGPFWQTFYKNVFLEKRGVSYVLQDLPGFRSWFTLRFMLAATYHFEFVIWSWKRFFLLLRIVERCVVPFCGYFSELLWIITWRCRTGPWTLAEAAVAPEMSRPPCETM</sequence>
<dbReference type="GO" id="GO:0016042">
    <property type="term" value="P:lipid catabolic process"/>
    <property type="evidence" value="ECO:0007669"/>
    <property type="project" value="UniProtKB-UniRule"/>
</dbReference>
<organism evidence="8 9">
    <name type="scientific">Chara braunii</name>
    <name type="common">Braun's stonewort</name>
    <dbReference type="NCBI Taxonomy" id="69332"/>
    <lineage>
        <taxon>Eukaryota</taxon>
        <taxon>Viridiplantae</taxon>
        <taxon>Streptophyta</taxon>
        <taxon>Charophyceae</taxon>
        <taxon>Charales</taxon>
        <taxon>Characeae</taxon>
        <taxon>Chara</taxon>
    </lineage>
</organism>
<evidence type="ECO:0000256" key="6">
    <source>
        <dbReference type="SAM" id="MobiDB-lite"/>
    </source>
</evidence>
<dbReference type="Gene3D" id="1.25.10.10">
    <property type="entry name" value="Leucine-rich Repeat Variant"/>
    <property type="match status" value="1"/>
</dbReference>
<feature type="short sequence motif" description="GXSXG" evidence="4">
    <location>
        <begin position="287"/>
        <end position="291"/>
    </location>
</feature>
<feature type="compositionally biased region" description="Polar residues" evidence="6">
    <location>
        <begin position="646"/>
        <end position="659"/>
    </location>
</feature>
<feature type="short sequence motif" description="GXGXXG" evidence="4">
    <location>
        <begin position="255"/>
        <end position="260"/>
    </location>
</feature>
<feature type="compositionally biased region" description="Polar residues" evidence="6">
    <location>
        <begin position="425"/>
        <end position="438"/>
    </location>
</feature>
<dbReference type="STRING" id="69332.A0A388KNE6"/>
<evidence type="ECO:0000256" key="3">
    <source>
        <dbReference type="ARBA" id="ARBA00023098"/>
    </source>
</evidence>
<dbReference type="OrthoDB" id="630895at2759"/>
<dbReference type="Gramene" id="GBG71579">
    <property type="protein sequence ID" value="GBG71579"/>
    <property type="gene ID" value="CBR_g8995"/>
</dbReference>
<dbReference type="GO" id="GO:0006631">
    <property type="term" value="P:fatty acid metabolic process"/>
    <property type="evidence" value="ECO:0007669"/>
    <property type="project" value="TreeGrafter"/>
</dbReference>